<proteinExistence type="inferred from homology"/>
<dbReference type="GO" id="GO:0046872">
    <property type="term" value="F:metal ion binding"/>
    <property type="evidence" value="ECO:0007669"/>
    <property type="project" value="UniProtKB-KW"/>
</dbReference>
<keyword evidence="3 6" id="KW-0378">Hydrolase</keyword>
<evidence type="ECO:0000256" key="3">
    <source>
        <dbReference type="ARBA" id="ARBA00022801"/>
    </source>
</evidence>
<comment type="caution">
    <text evidence="6">The sequence shown here is derived from an EMBL/GenBank/DDBJ whole genome shotgun (WGS) entry which is preliminary data.</text>
</comment>
<name>A0A7Y9IQ13_9BURK</name>
<dbReference type="EMBL" id="JACBYR010000001">
    <property type="protein sequence ID" value="NYE80952.1"/>
    <property type="molecule type" value="Genomic_DNA"/>
</dbReference>
<evidence type="ECO:0000256" key="4">
    <source>
        <dbReference type="ARBA" id="ARBA00022833"/>
    </source>
</evidence>
<dbReference type="AlphaFoldDB" id="A0A7Y9IQ13"/>
<evidence type="ECO:0000313" key="6">
    <source>
        <dbReference type="EMBL" id="NYE80952.1"/>
    </source>
</evidence>
<dbReference type="PANTHER" id="PTHR42978:SF6">
    <property type="entry name" value="QUORUM-QUENCHING LACTONASE YTNP-RELATED"/>
    <property type="match status" value="1"/>
</dbReference>
<protein>
    <submittedName>
        <fullName evidence="6">Glyoxylase-like metal-dependent hydrolase (Beta-lactamase superfamily II)</fullName>
    </submittedName>
</protein>
<evidence type="ECO:0000256" key="2">
    <source>
        <dbReference type="ARBA" id="ARBA00022723"/>
    </source>
</evidence>
<dbReference type="SMART" id="SM00849">
    <property type="entry name" value="Lactamase_B"/>
    <property type="match status" value="1"/>
</dbReference>
<evidence type="ECO:0000259" key="5">
    <source>
        <dbReference type="SMART" id="SM00849"/>
    </source>
</evidence>
<reference evidence="6 7" key="1">
    <citation type="submission" date="2020-07" db="EMBL/GenBank/DDBJ databases">
        <title>Genomic Encyclopedia of Type Strains, Phase IV (KMG-V): Genome sequencing to study the core and pangenomes of soil and plant-associated prokaryotes.</title>
        <authorList>
            <person name="Whitman W."/>
        </authorList>
    </citation>
    <scope>NUCLEOTIDE SEQUENCE [LARGE SCALE GENOMIC DNA]</scope>
    <source>
        <strain evidence="6 7">SAS40</strain>
    </source>
</reference>
<dbReference type="RefSeq" id="WP_179582520.1">
    <property type="nucleotide sequence ID" value="NZ_JACBYR010000001.1"/>
</dbReference>
<dbReference type="InterPro" id="IPR001279">
    <property type="entry name" value="Metallo-B-lactamas"/>
</dbReference>
<dbReference type="Gene3D" id="3.60.15.10">
    <property type="entry name" value="Ribonuclease Z/Hydroxyacylglutathione hydrolase-like"/>
    <property type="match status" value="1"/>
</dbReference>
<dbReference type="CDD" id="cd16277">
    <property type="entry name" value="metallo-hydrolase-like_MBL-fold"/>
    <property type="match status" value="1"/>
</dbReference>
<keyword evidence="2" id="KW-0479">Metal-binding</keyword>
<dbReference type="GO" id="GO:0016787">
    <property type="term" value="F:hydrolase activity"/>
    <property type="evidence" value="ECO:0007669"/>
    <property type="project" value="UniProtKB-KW"/>
</dbReference>
<organism evidence="6 7">
    <name type="scientific">Pigmentiphaga litoralis</name>
    <dbReference type="NCBI Taxonomy" id="516702"/>
    <lineage>
        <taxon>Bacteria</taxon>
        <taxon>Pseudomonadati</taxon>
        <taxon>Pseudomonadota</taxon>
        <taxon>Betaproteobacteria</taxon>
        <taxon>Burkholderiales</taxon>
        <taxon>Alcaligenaceae</taxon>
        <taxon>Pigmentiphaga</taxon>
    </lineage>
</organism>
<dbReference type="InterPro" id="IPR036866">
    <property type="entry name" value="RibonucZ/Hydroxyglut_hydro"/>
</dbReference>
<keyword evidence="7" id="KW-1185">Reference proteome</keyword>
<evidence type="ECO:0000256" key="1">
    <source>
        <dbReference type="ARBA" id="ARBA00007749"/>
    </source>
</evidence>
<feature type="domain" description="Metallo-beta-lactamase" evidence="5">
    <location>
        <begin position="66"/>
        <end position="280"/>
    </location>
</feature>
<evidence type="ECO:0000313" key="7">
    <source>
        <dbReference type="Proteomes" id="UP000542125"/>
    </source>
</evidence>
<sequence length="300" mass="33666">MPGEPPSRPRVIQLGAARITRVEDFLGLGFPPAAMFPAITPEHLSAEMAWLAPGYYDPVANQLRTSIHSWLVRTDRHTILVDSCIGNHKTRPSIDRFHQRNEPWLDRLNAAGAAPEDIDFVMCTHLHADHVGWNTRLDASGRWVPTFPNARYLFSRKELARWDPRIHGHVPRPINDNVFDDSILPVLEAGLVQEVDDGFDLDNLMRVEAAYGHTPGHVTIRLKSGAEEGVFSGDVIHHPIQVPHPTLCSVFDEDPALALQVRLAVLQDCAARDAWLFPAHFPEPHCCKIGEHGGRFSLRW</sequence>
<accession>A0A7Y9IQ13</accession>
<dbReference type="PANTHER" id="PTHR42978">
    <property type="entry name" value="QUORUM-QUENCHING LACTONASE YTNP-RELATED-RELATED"/>
    <property type="match status" value="1"/>
</dbReference>
<dbReference type="InterPro" id="IPR051013">
    <property type="entry name" value="MBL_superfamily_lactonases"/>
</dbReference>
<keyword evidence="4" id="KW-0862">Zinc</keyword>
<dbReference type="SUPFAM" id="SSF56281">
    <property type="entry name" value="Metallo-hydrolase/oxidoreductase"/>
    <property type="match status" value="1"/>
</dbReference>
<dbReference type="Proteomes" id="UP000542125">
    <property type="component" value="Unassembled WGS sequence"/>
</dbReference>
<dbReference type="Pfam" id="PF00753">
    <property type="entry name" value="Lactamase_B"/>
    <property type="match status" value="1"/>
</dbReference>
<gene>
    <name evidence="6" type="ORF">FHW18_000223</name>
</gene>
<comment type="similarity">
    <text evidence="1">Belongs to the metallo-beta-lactamase superfamily.</text>
</comment>